<dbReference type="InterPro" id="IPR017856">
    <property type="entry name" value="Integrase-like_N"/>
</dbReference>
<dbReference type="InterPro" id="IPR002876">
    <property type="entry name" value="Transcrip_reg_TACO1-like"/>
</dbReference>
<organism evidence="9 10">
    <name type="scientific">Mariprofundus ferrooxydans PV-1</name>
    <dbReference type="NCBI Taxonomy" id="314345"/>
    <lineage>
        <taxon>Bacteria</taxon>
        <taxon>Pseudomonadati</taxon>
        <taxon>Pseudomonadota</taxon>
        <taxon>Candidatius Mariprofundia</taxon>
        <taxon>Mariprofundales</taxon>
        <taxon>Mariprofundaceae</taxon>
        <taxon>Mariprofundus</taxon>
    </lineage>
</organism>
<comment type="similarity">
    <text evidence="1 6">Belongs to the TACO1 family.</text>
</comment>
<dbReference type="EMBL" id="AATS01000002">
    <property type="protein sequence ID" value="EAU55564.1"/>
    <property type="molecule type" value="Genomic_DNA"/>
</dbReference>
<dbReference type="NCBIfam" id="NF001030">
    <property type="entry name" value="PRK00110.1"/>
    <property type="match status" value="1"/>
</dbReference>
<dbReference type="InParanoid" id="Q0F2I6"/>
<keyword evidence="10" id="KW-1185">Reference proteome</keyword>
<dbReference type="GO" id="GO:0006355">
    <property type="term" value="P:regulation of DNA-templated transcription"/>
    <property type="evidence" value="ECO:0007669"/>
    <property type="project" value="UniProtKB-UniRule"/>
</dbReference>
<dbReference type="Gene3D" id="1.10.10.200">
    <property type="match status" value="1"/>
</dbReference>
<dbReference type="SUPFAM" id="SSF75625">
    <property type="entry name" value="YebC-like"/>
    <property type="match status" value="1"/>
</dbReference>
<keyword evidence="4 6" id="KW-0238">DNA-binding</keyword>
<dbReference type="RefSeq" id="WP_009850583.1">
    <property type="nucleotide sequence ID" value="NZ_DS022295.1"/>
</dbReference>
<reference evidence="9 10" key="1">
    <citation type="submission" date="2006-09" db="EMBL/GenBank/DDBJ databases">
        <authorList>
            <person name="Emerson D."/>
            <person name="Ferriera S."/>
            <person name="Johnson J."/>
            <person name="Kravitz S."/>
            <person name="Halpern A."/>
            <person name="Remington K."/>
            <person name="Beeson K."/>
            <person name="Tran B."/>
            <person name="Rogers Y.-H."/>
            <person name="Friedman R."/>
            <person name="Venter J.C."/>
        </authorList>
    </citation>
    <scope>NUCLEOTIDE SEQUENCE [LARGE SCALE GENOMIC DNA]</scope>
    <source>
        <strain evidence="9 10">PV-1</strain>
    </source>
</reference>
<evidence type="ECO:0000256" key="6">
    <source>
        <dbReference type="HAMAP-Rule" id="MF_00693"/>
    </source>
</evidence>
<accession>Q0F2I6</accession>
<dbReference type="FunFam" id="1.10.10.200:FF:000002">
    <property type="entry name" value="Probable transcriptional regulatory protein CLM62_37755"/>
    <property type="match status" value="1"/>
</dbReference>
<evidence type="ECO:0000256" key="1">
    <source>
        <dbReference type="ARBA" id="ARBA00008724"/>
    </source>
</evidence>
<dbReference type="OrthoDB" id="5291604at2"/>
<dbReference type="HOGENOM" id="CLU_062974_2_2_0"/>
<protein>
    <recommendedName>
        <fullName evidence="6">Probable transcriptional regulatory protein SPV1_01412</fullName>
    </recommendedName>
</protein>
<evidence type="ECO:0000256" key="5">
    <source>
        <dbReference type="ARBA" id="ARBA00023163"/>
    </source>
</evidence>
<dbReference type="InterPro" id="IPR026564">
    <property type="entry name" value="Transcrip_reg_TACO1-like_dom3"/>
</dbReference>
<evidence type="ECO:0000259" key="7">
    <source>
        <dbReference type="Pfam" id="PF01709"/>
    </source>
</evidence>
<dbReference type="NCBIfam" id="TIGR01033">
    <property type="entry name" value="YebC/PmpR family DNA-binding transcriptional regulator"/>
    <property type="match status" value="1"/>
</dbReference>
<dbReference type="HAMAP" id="MF_00693">
    <property type="entry name" value="Transcrip_reg_TACO1"/>
    <property type="match status" value="1"/>
</dbReference>
<dbReference type="NCBIfam" id="NF009044">
    <property type="entry name" value="PRK12378.1"/>
    <property type="match status" value="1"/>
</dbReference>
<name>Q0F2I6_9PROT</name>
<evidence type="ECO:0000259" key="8">
    <source>
        <dbReference type="Pfam" id="PF20772"/>
    </source>
</evidence>
<evidence type="ECO:0000256" key="4">
    <source>
        <dbReference type="ARBA" id="ARBA00023125"/>
    </source>
</evidence>
<feature type="domain" description="TACO1/YebC-like N-terminal" evidence="8">
    <location>
        <begin position="5"/>
        <end position="75"/>
    </location>
</feature>
<dbReference type="InterPro" id="IPR048300">
    <property type="entry name" value="TACO1_YebC-like_2nd/3rd_dom"/>
</dbReference>
<keyword evidence="3 6" id="KW-0805">Transcription regulation</keyword>
<dbReference type="GO" id="GO:0005829">
    <property type="term" value="C:cytosol"/>
    <property type="evidence" value="ECO:0007669"/>
    <property type="project" value="TreeGrafter"/>
</dbReference>
<dbReference type="AlphaFoldDB" id="Q0F2I6"/>
<sequence>MSGHNKWSSIKHKKAAVDAKRGKIFTRYIREITIAARLGGDDPDANPRLRAAITAAKGVNMPRDNIERAISRGAGGDDGENIEEVRYEGYGQGGVAILVDCMTDNRNRTVADVRSAFNKGGGNMGEAGCVSWMFHQKGQFVFASGTVDEEQLMEVALGAGADDIEEDSDAGCMIVSCEPTAFGTLHQALDDVGLEAQVSEISWVPENSISVEGEAAEKVLALIERLEDLDDVQNVYANYDISDAEIERISA</sequence>
<comment type="caution">
    <text evidence="9">The sequence shown here is derived from an EMBL/GenBank/DDBJ whole genome shotgun (WGS) entry which is preliminary data.</text>
</comment>
<keyword evidence="5 6" id="KW-0804">Transcription</keyword>
<evidence type="ECO:0000256" key="2">
    <source>
        <dbReference type="ARBA" id="ARBA00022490"/>
    </source>
</evidence>
<comment type="subcellular location">
    <subcellularLocation>
        <location evidence="6">Cytoplasm</location>
    </subcellularLocation>
</comment>
<dbReference type="Proteomes" id="UP000005297">
    <property type="component" value="Unassembled WGS sequence"/>
</dbReference>
<dbReference type="InterPro" id="IPR029072">
    <property type="entry name" value="YebC-like"/>
</dbReference>
<proteinExistence type="inferred from homology"/>
<dbReference type="Gene3D" id="3.30.70.980">
    <property type="match status" value="2"/>
</dbReference>
<evidence type="ECO:0000313" key="10">
    <source>
        <dbReference type="Proteomes" id="UP000005297"/>
    </source>
</evidence>
<gene>
    <name evidence="9" type="ORF">SPV1_01412</name>
</gene>
<dbReference type="GO" id="GO:0003677">
    <property type="term" value="F:DNA binding"/>
    <property type="evidence" value="ECO:0007669"/>
    <property type="project" value="UniProtKB-UniRule"/>
</dbReference>
<dbReference type="PANTHER" id="PTHR12532">
    <property type="entry name" value="TRANSLATIONAL ACTIVATOR OF CYTOCHROME C OXIDASE 1"/>
    <property type="match status" value="1"/>
</dbReference>
<keyword evidence="2 6" id="KW-0963">Cytoplasm</keyword>
<dbReference type="STRING" id="314344.AL013_01615"/>
<dbReference type="eggNOG" id="COG0217">
    <property type="taxonomic scope" value="Bacteria"/>
</dbReference>
<feature type="domain" description="TACO1/YebC-like second and third" evidence="7">
    <location>
        <begin position="83"/>
        <end position="239"/>
    </location>
</feature>
<evidence type="ECO:0000256" key="3">
    <source>
        <dbReference type="ARBA" id="ARBA00023015"/>
    </source>
</evidence>
<dbReference type="InterPro" id="IPR049083">
    <property type="entry name" value="TACO1_YebC_N"/>
</dbReference>
<dbReference type="PANTHER" id="PTHR12532:SF6">
    <property type="entry name" value="TRANSCRIPTIONAL REGULATORY PROTEIN YEBC-RELATED"/>
    <property type="match status" value="1"/>
</dbReference>
<dbReference type="FunCoup" id="Q0F2I6">
    <property type="interactions" value="517"/>
</dbReference>
<dbReference type="Pfam" id="PF01709">
    <property type="entry name" value="Transcrip_reg"/>
    <property type="match status" value="1"/>
</dbReference>
<evidence type="ECO:0000313" key="9">
    <source>
        <dbReference type="EMBL" id="EAU55564.1"/>
    </source>
</evidence>
<dbReference type="Pfam" id="PF20772">
    <property type="entry name" value="TACO1_YebC_N"/>
    <property type="match status" value="1"/>
</dbReference>